<dbReference type="PANTHER" id="PTHR22916">
    <property type="entry name" value="GLYCOSYLTRANSFERASE"/>
    <property type="match status" value="1"/>
</dbReference>
<name>A0AAW4YJZ6_9BACT</name>
<dbReference type="GO" id="GO:0016758">
    <property type="term" value="F:hexosyltransferase activity"/>
    <property type="evidence" value="ECO:0007669"/>
    <property type="project" value="UniProtKB-ARBA"/>
</dbReference>
<dbReference type="Proteomes" id="UP001200307">
    <property type="component" value="Unassembled WGS sequence"/>
</dbReference>
<reference evidence="4" key="1">
    <citation type="submission" date="2021-12" db="EMBL/GenBank/DDBJ databases">
        <authorList>
            <person name="Lv X."/>
        </authorList>
    </citation>
    <scope>NUCLEOTIDE SEQUENCE</scope>
    <source>
        <strain evidence="4">HF2106</strain>
    </source>
</reference>
<dbReference type="EMBL" id="JAJTVO010000018">
    <property type="protein sequence ID" value="MCE4122711.1"/>
    <property type="molecule type" value="Genomic_DNA"/>
</dbReference>
<accession>A0AAW4YJZ6</accession>
<dbReference type="InterPro" id="IPR029044">
    <property type="entry name" value="Nucleotide-diphossugar_trans"/>
</dbReference>
<dbReference type="InterPro" id="IPR001173">
    <property type="entry name" value="Glyco_trans_2-like"/>
</dbReference>
<evidence type="ECO:0000313" key="5">
    <source>
        <dbReference type="Proteomes" id="UP001200307"/>
    </source>
</evidence>
<proteinExistence type="predicted"/>
<sequence length="87" mass="9463">MAKYIKTCIDSILTQSYKNLELILVDDGSPDESGKIADAYAVQDTRIKVIHKTNGGVSSARNSGIEAAKGDYICFTNGDDHIIVTKR</sequence>
<keyword evidence="2" id="KW-0808">Transferase</keyword>
<keyword evidence="1" id="KW-0328">Glycosyltransferase</keyword>
<evidence type="ECO:0000313" key="4">
    <source>
        <dbReference type="EMBL" id="MCE4122711.1"/>
    </source>
</evidence>
<evidence type="ECO:0000256" key="1">
    <source>
        <dbReference type="ARBA" id="ARBA00022676"/>
    </source>
</evidence>
<protein>
    <submittedName>
        <fullName evidence="4">Glycosyltransferase family 2 protein</fullName>
    </submittedName>
</protein>
<gene>
    <name evidence="4" type="ORF">LYY06_10615</name>
</gene>
<dbReference type="Gene3D" id="3.90.550.10">
    <property type="entry name" value="Spore Coat Polysaccharide Biosynthesis Protein SpsA, Chain A"/>
    <property type="match status" value="1"/>
</dbReference>
<comment type="caution">
    <text evidence="4">The sequence shown here is derived from an EMBL/GenBank/DDBJ whole genome shotgun (WGS) entry which is preliminary data.</text>
</comment>
<dbReference type="SUPFAM" id="SSF53448">
    <property type="entry name" value="Nucleotide-diphospho-sugar transferases"/>
    <property type="match status" value="1"/>
</dbReference>
<evidence type="ECO:0000259" key="3">
    <source>
        <dbReference type="Pfam" id="PF00535"/>
    </source>
</evidence>
<dbReference type="Pfam" id="PF00535">
    <property type="entry name" value="Glycos_transf_2"/>
    <property type="match status" value="1"/>
</dbReference>
<organism evidence="4 5">
    <name type="scientific">Segatella copri</name>
    <dbReference type="NCBI Taxonomy" id="165179"/>
    <lineage>
        <taxon>Bacteria</taxon>
        <taxon>Pseudomonadati</taxon>
        <taxon>Bacteroidota</taxon>
        <taxon>Bacteroidia</taxon>
        <taxon>Bacteroidales</taxon>
        <taxon>Prevotellaceae</taxon>
        <taxon>Segatella</taxon>
    </lineage>
</organism>
<evidence type="ECO:0000256" key="2">
    <source>
        <dbReference type="ARBA" id="ARBA00022679"/>
    </source>
</evidence>
<dbReference type="PANTHER" id="PTHR22916:SF51">
    <property type="entry name" value="GLYCOSYLTRANSFERASE EPSH-RELATED"/>
    <property type="match status" value="1"/>
</dbReference>
<dbReference type="CDD" id="cd00761">
    <property type="entry name" value="Glyco_tranf_GTA_type"/>
    <property type="match status" value="1"/>
</dbReference>
<dbReference type="AlphaFoldDB" id="A0AAW4YJZ6"/>
<feature type="domain" description="Glycosyltransferase 2-like" evidence="3">
    <location>
        <begin position="3"/>
        <end position="80"/>
    </location>
</feature>